<name>A0ABR4XK37_9PORP</name>
<keyword evidence="3" id="KW-1185">Reference proteome</keyword>
<evidence type="ECO:0000313" key="3">
    <source>
        <dbReference type="Proteomes" id="UP000030101"/>
    </source>
</evidence>
<dbReference type="Proteomes" id="UP000030101">
    <property type="component" value="Unassembled WGS sequence"/>
</dbReference>
<gene>
    <name evidence="2" type="ORF">HQ43_08310</name>
</gene>
<organism evidence="2 3">
    <name type="scientific">Porphyromonas canoris</name>
    <dbReference type="NCBI Taxonomy" id="36875"/>
    <lineage>
        <taxon>Bacteria</taxon>
        <taxon>Pseudomonadati</taxon>
        <taxon>Bacteroidota</taxon>
        <taxon>Bacteroidia</taxon>
        <taxon>Bacteroidales</taxon>
        <taxon>Porphyromonadaceae</taxon>
        <taxon>Porphyromonas</taxon>
    </lineage>
</organism>
<sequence>MGWFYNLLIWCVLSSFFFFLIGEERRREGKGEPDFPDSDLYKNFALNGIFSFSFSEDTIMERGFFLYLRHCLPIRRFFEIKSIKEEEDPQTTSSQQGVLL</sequence>
<keyword evidence="1" id="KW-1133">Transmembrane helix</keyword>
<protein>
    <submittedName>
        <fullName evidence="2">Uncharacterized protein</fullName>
    </submittedName>
</protein>
<dbReference type="EMBL" id="JQZV01000013">
    <property type="protein sequence ID" value="KGN92037.1"/>
    <property type="molecule type" value="Genomic_DNA"/>
</dbReference>
<keyword evidence="1" id="KW-0812">Transmembrane</keyword>
<feature type="transmembrane region" description="Helical" evidence="1">
    <location>
        <begin position="6"/>
        <end position="22"/>
    </location>
</feature>
<reference evidence="2 3" key="1">
    <citation type="submission" date="2014-08" db="EMBL/GenBank/DDBJ databases">
        <title>Porphyromonas canoris strain:OH2762 Genome sequencing.</title>
        <authorList>
            <person name="Wallis C."/>
            <person name="Deusch O."/>
            <person name="O'Flynn C."/>
            <person name="Davis I."/>
            <person name="Jospin G."/>
            <person name="Darling A.E."/>
            <person name="Coil D.A."/>
            <person name="Alexiev A."/>
            <person name="Horsfall A."/>
            <person name="Kirkwood N."/>
            <person name="Harris S."/>
            <person name="Eisen J.A."/>
        </authorList>
    </citation>
    <scope>NUCLEOTIDE SEQUENCE [LARGE SCALE GENOMIC DNA]</scope>
    <source>
        <strain evidence="3">COT-108 OH2762</strain>
    </source>
</reference>
<proteinExistence type="predicted"/>
<keyword evidence="1" id="KW-0472">Membrane</keyword>
<evidence type="ECO:0000256" key="1">
    <source>
        <dbReference type="SAM" id="Phobius"/>
    </source>
</evidence>
<evidence type="ECO:0000313" key="2">
    <source>
        <dbReference type="EMBL" id="KGN92037.1"/>
    </source>
</evidence>
<comment type="caution">
    <text evidence="2">The sequence shown here is derived from an EMBL/GenBank/DDBJ whole genome shotgun (WGS) entry which is preliminary data.</text>
</comment>
<accession>A0ABR4XK37</accession>